<evidence type="ECO:0008006" key="4">
    <source>
        <dbReference type="Google" id="ProtNLM"/>
    </source>
</evidence>
<evidence type="ECO:0000313" key="2">
    <source>
        <dbReference type="EMBL" id="MBQ0825519.1"/>
    </source>
</evidence>
<gene>
    <name evidence="2" type="ORF">J5Y05_03185</name>
</gene>
<comment type="caution">
    <text evidence="2">The sequence shown here is derived from an EMBL/GenBank/DDBJ whole genome shotgun (WGS) entry which is preliminary data.</text>
</comment>
<evidence type="ECO:0000256" key="1">
    <source>
        <dbReference type="SAM" id="SignalP"/>
    </source>
</evidence>
<dbReference type="AlphaFoldDB" id="A0A941AX12"/>
<evidence type="ECO:0000313" key="3">
    <source>
        <dbReference type="Proteomes" id="UP000677875"/>
    </source>
</evidence>
<protein>
    <recommendedName>
        <fullName evidence="4">Secreted protein</fullName>
    </recommendedName>
</protein>
<proteinExistence type="predicted"/>
<feature type="chain" id="PRO_5038548493" description="Secreted protein" evidence="1">
    <location>
        <begin position="19"/>
        <end position="119"/>
    </location>
</feature>
<dbReference type="Proteomes" id="UP000677875">
    <property type="component" value="Unassembled WGS sequence"/>
</dbReference>
<organism evidence="2 3">
    <name type="scientific">Streptomyces tagetis</name>
    <dbReference type="NCBI Taxonomy" id="2820809"/>
    <lineage>
        <taxon>Bacteria</taxon>
        <taxon>Bacillati</taxon>
        <taxon>Actinomycetota</taxon>
        <taxon>Actinomycetes</taxon>
        <taxon>Kitasatosporales</taxon>
        <taxon>Streptomycetaceae</taxon>
        <taxon>Streptomyces</taxon>
    </lineage>
</organism>
<accession>A0A941AX12</accession>
<sequence length="119" mass="12456">MRARASFVPAVTSAGALALLPLPGLSTGRLTAGQIRGAECVWCATVLTIETAVDLGTRSGTFAGAVTAWYPRGCPDCVREAALAVYTSHPSTCEQCVDDPALCTIRSALRALVLTRPHR</sequence>
<feature type="signal peptide" evidence="1">
    <location>
        <begin position="1"/>
        <end position="18"/>
    </location>
</feature>
<dbReference type="RefSeq" id="WP_210868186.1">
    <property type="nucleotide sequence ID" value="NZ_JAGPNL010000001.1"/>
</dbReference>
<keyword evidence="3" id="KW-1185">Reference proteome</keyword>
<reference evidence="2" key="1">
    <citation type="submission" date="2021-04" db="EMBL/GenBank/DDBJ databases">
        <title>Genome seq and assembly of Streptomyces sp. RG38.</title>
        <authorList>
            <person name="Chhetri G."/>
        </authorList>
    </citation>
    <scope>NUCLEOTIDE SEQUENCE</scope>
    <source>
        <strain evidence="2">RG38</strain>
    </source>
</reference>
<dbReference type="EMBL" id="JAGPNL010000001">
    <property type="protein sequence ID" value="MBQ0825519.1"/>
    <property type="molecule type" value="Genomic_DNA"/>
</dbReference>
<keyword evidence="1" id="KW-0732">Signal</keyword>
<name>A0A941AX12_9ACTN</name>